<protein>
    <submittedName>
        <fullName evidence="6">Pentatricopeptide repeat-containing protein</fullName>
    </submittedName>
</protein>
<feature type="repeat" description="PPR" evidence="3">
    <location>
        <begin position="407"/>
        <end position="441"/>
    </location>
</feature>
<dbReference type="NCBIfam" id="TIGR00756">
    <property type="entry name" value="PPR"/>
    <property type="match status" value="13"/>
</dbReference>
<dbReference type="InterPro" id="IPR011990">
    <property type="entry name" value="TPR-like_helical_dom_sf"/>
</dbReference>
<dbReference type="Pfam" id="PF13041">
    <property type="entry name" value="PPR_2"/>
    <property type="match status" value="3"/>
</dbReference>
<dbReference type="AlphaFoldDB" id="A0AAW0KEW6"/>
<evidence type="ECO:0000313" key="6">
    <source>
        <dbReference type="EMBL" id="KAK7837088.1"/>
    </source>
</evidence>
<feature type="repeat" description="PPR" evidence="3">
    <location>
        <begin position="714"/>
        <end position="748"/>
    </location>
</feature>
<name>A0AAW0KEW6_QUESU</name>
<feature type="repeat" description="PPR" evidence="3">
    <location>
        <begin position="302"/>
        <end position="336"/>
    </location>
</feature>
<feature type="region of interest" description="Disordered" evidence="4">
    <location>
        <begin position="24"/>
        <end position="79"/>
    </location>
</feature>
<feature type="compositionally biased region" description="Low complexity" evidence="4">
    <location>
        <begin position="24"/>
        <end position="47"/>
    </location>
</feature>
<feature type="repeat" description="PPR" evidence="3">
    <location>
        <begin position="975"/>
        <end position="1009"/>
    </location>
</feature>
<dbReference type="Proteomes" id="UP000237347">
    <property type="component" value="Unassembled WGS sequence"/>
</dbReference>
<dbReference type="Gene3D" id="1.25.40.10">
    <property type="entry name" value="Tetratricopeptide repeat domain"/>
    <property type="match status" value="8"/>
</dbReference>
<feature type="repeat" description="PPR" evidence="3">
    <location>
        <begin position="337"/>
        <end position="371"/>
    </location>
</feature>
<evidence type="ECO:0000256" key="2">
    <source>
        <dbReference type="ARBA" id="ARBA00022737"/>
    </source>
</evidence>
<comment type="caution">
    <text evidence="6">The sequence shown here is derived from an EMBL/GenBank/DDBJ whole genome shotgun (WGS) entry which is preliminary data.</text>
</comment>
<evidence type="ECO:0000313" key="7">
    <source>
        <dbReference type="Proteomes" id="UP000237347"/>
    </source>
</evidence>
<feature type="repeat" description="PPR" evidence="3">
    <location>
        <begin position="372"/>
        <end position="406"/>
    </location>
</feature>
<dbReference type="Pfam" id="PF17177">
    <property type="entry name" value="PPR_long"/>
    <property type="match status" value="1"/>
</dbReference>
<feature type="repeat" description="PPR" evidence="3">
    <location>
        <begin position="267"/>
        <end position="301"/>
    </location>
</feature>
<feature type="repeat" description="PPR" evidence="3">
    <location>
        <begin position="835"/>
        <end position="869"/>
    </location>
</feature>
<dbReference type="PROSITE" id="PS51375">
    <property type="entry name" value="PPR"/>
    <property type="match status" value="14"/>
</dbReference>
<feature type="repeat" description="PPR" evidence="3">
    <location>
        <begin position="905"/>
        <end position="939"/>
    </location>
</feature>
<comment type="similarity">
    <text evidence="1">Belongs to the PPR family. P subfamily.</text>
</comment>
<evidence type="ECO:0000256" key="3">
    <source>
        <dbReference type="PROSITE-ProRule" id="PRU00708"/>
    </source>
</evidence>
<dbReference type="Pfam" id="PF01535">
    <property type="entry name" value="PPR"/>
    <property type="match status" value="6"/>
</dbReference>
<organism evidence="6 7">
    <name type="scientific">Quercus suber</name>
    <name type="common">Cork oak</name>
    <dbReference type="NCBI Taxonomy" id="58331"/>
    <lineage>
        <taxon>Eukaryota</taxon>
        <taxon>Viridiplantae</taxon>
        <taxon>Streptophyta</taxon>
        <taxon>Embryophyta</taxon>
        <taxon>Tracheophyta</taxon>
        <taxon>Spermatophyta</taxon>
        <taxon>Magnoliopsida</taxon>
        <taxon>eudicotyledons</taxon>
        <taxon>Gunneridae</taxon>
        <taxon>Pentapetalae</taxon>
        <taxon>rosids</taxon>
        <taxon>fabids</taxon>
        <taxon>Fagales</taxon>
        <taxon>Fagaceae</taxon>
        <taxon>Quercus</taxon>
    </lineage>
</organism>
<evidence type="ECO:0000256" key="4">
    <source>
        <dbReference type="SAM" id="MobiDB-lite"/>
    </source>
</evidence>
<dbReference type="InterPro" id="IPR033443">
    <property type="entry name" value="PROP1-like_PPR_dom"/>
</dbReference>
<dbReference type="SUPFAM" id="SSF81901">
    <property type="entry name" value="HCP-like"/>
    <property type="match status" value="2"/>
</dbReference>
<sequence length="1091" mass="122822">MDSLNLNFKSTFLTNIPLPIPLFPSHKSPSSAKPKTTIHSSSSFSSSVTPDPWSLSDGNDPTKPKPRSKNSKNPLSDDNARRIIKAKAQYLSQLRKNQGSRAQTPKWIKRTPEQMVKYLQDDRNGHLYGRHVVAAIKQVRALAVRGEGGYDMREVMASFVGKLSFREMCVVLKEQKGWRQARDFFSWMKLQLSYHPSVIVYTIVLRIYGQVGKIKMSEETFLEMLEAGCEPDEVACGTMICTYAKWGRHKAMLSFFSAVQERGIILTAAVFNFMMSSLQKKSLHGKVIEIWRQMVDKGVAPNHFTYTVVISSLVKEGLLEEAFGTFSEMKIFGFVPEEVTYSLLINLSNKNGNREEALRLYEDMRSQKIVPSNYTCASLLALYYKNEDYSKALSLFSEMERKKIAADEVIYGLLIRIYGKLGLYADAQKTFEETEQLGLLSDEKTYLAMAQVHLNSGNVEKAVKIIELMKSRNIWFSRFAYIVLLQCYVMKEDLNSAQVTFEALSKTGLPDSGSCNDLLNLYIRLGLMEKARDFIAQIRKDKVDFDEELYKTVLRVYCKEGMLRDTEHLLEEMCTDQSFKYNRFILTCFRAMHNQIEDDQLDKKVLAFDHPDTMAIELMLSLYLADENLMKTEEILKLLLQTAGGLSIVGQVINKFIREGDALKAETLTGLLIKLGCRLQGATVASLISLFAKQRKLKKAQEVFSAVADSSTCEKSIYNSMIDAYAKCGRPEEAYLLYKQVAEKGHDMNAVGISIVVNALTNIVILVPISISNNSSPSAGKHREAENIICESLEGSSELDTVAYNTFIKAMLGAGKLHFASSIYDRMLSSGISPSIQTYNTMISVYGRGRKLDRAVEMFNTARSLGLCLDEKAYTNLINYYGKAGKRHEASQLFTKMLEEGIKPGMVSYNIMINVYATAGLYHEVNELFQAMQRDGCLPDSFTYLSLVRAYTESLKYSEAEETIDSMQKRGIPTSCAHFNLLLSAFAKAGQMGDAERVYKKLLTTGLYPDLACNRAMLRGYMDYGHVEEGINFFERISESVESDRFIMSAAVLLYKSAGMELKAEGLLDSMNSLGIPFLKDLEVGLKLKTS</sequence>
<feature type="domain" description="PROP1-like PPR" evidence="5">
    <location>
        <begin position="286"/>
        <end position="422"/>
    </location>
</feature>
<dbReference type="PANTHER" id="PTHR47447">
    <property type="entry name" value="OS03G0856100 PROTEIN"/>
    <property type="match status" value="1"/>
</dbReference>
<feature type="repeat" description="PPR" evidence="3">
    <location>
        <begin position="197"/>
        <end position="231"/>
    </location>
</feature>
<feature type="repeat" description="PPR" evidence="3">
    <location>
        <begin position="940"/>
        <end position="974"/>
    </location>
</feature>
<dbReference type="PANTHER" id="PTHR47447:SF24">
    <property type="entry name" value="PENTATRICOPEPTIDE REPEAT-CONTAINING PROTEIN"/>
    <property type="match status" value="1"/>
</dbReference>
<reference evidence="6 7" key="1">
    <citation type="journal article" date="2018" name="Sci. Data">
        <title>The draft genome sequence of cork oak.</title>
        <authorList>
            <person name="Ramos A.M."/>
            <person name="Usie A."/>
            <person name="Barbosa P."/>
            <person name="Barros P.M."/>
            <person name="Capote T."/>
            <person name="Chaves I."/>
            <person name="Simoes F."/>
            <person name="Abreu I."/>
            <person name="Carrasquinho I."/>
            <person name="Faro C."/>
            <person name="Guimaraes J.B."/>
            <person name="Mendonca D."/>
            <person name="Nobrega F."/>
            <person name="Rodrigues L."/>
            <person name="Saibo N.J.M."/>
            <person name="Varela M.C."/>
            <person name="Egas C."/>
            <person name="Matos J."/>
            <person name="Miguel C.M."/>
            <person name="Oliveira M.M."/>
            <person name="Ricardo C.P."/>
            <person name="Goncalves S."/>
        </authorList>
    </citation>
    <scope>NUCLEOTIDE SEQUENCE [LARGE SCALE GENOMIC DNA]</scope>
    <source>
        <strain evidence="7">cv. HL8</strain>
    </source>
</reference>
<evidence type="ECO:0000259" key="5">
    <source>
        <dbReference type="Pfam" id="PF17177"/>
    </source>
</evidence>
<keyword evidence="7" id="KW-1185">Reference proteome</keyword>
<dbReference type="InterPro" id="IPR002885">
    <property type="entry name" value="PPR_rpt"/>
</dbReference>
<gene>
    <name evidence="6" type="primary">EMB976</name>
    <name evidence="6" type="ORF">CFP56_021707</name>
</gene>
<feature type="repeat" description="PPR" evidence="3">
    <location>
        <begin position="870"/>
        <end position="904"/>
    </location>
</feature>
<evidence type="ECO:0000256" key="1">
    <source>
        <dbReference type="ARBA" id="ARBA00007626"/>
    </source>
</evidence>
<feature type="repeat" description="PPR" evidence="3">
    <location>
        <begin position="800"/>
        <end position="834"/>
    </location>
</feature>
<feature type="repeat" description="PPR" evidence="3">
    <location>
        <begin position="546"/>
        <end position="576"/>
    </location>
</feature>
<dbReference type="EMBL" id="PKMF04000336">
    <property type="protein sequence ID" value="KAK7837088.1"/>
    <property type="molecule type" value="Genomic_DNA"/>
</dbReference>
<proteinExistence type="inferred from homology"/>
<keyword evidence="2" id="KW-0677">Repeat</keyword>
<accession>A0AAW0KEW6</accession>